<comment type="caution">
    <text evidence="2">The sequence shown here is derived from an EMBL/GenBank/DDBJ whole genome shotgun (WGS) entry which is preliminary data.</text>
</comment>
<dbReference type="SUPFAM" id="SSF143990">
    <property type="entry name" value="YbiA-like"/>
    <property type="match status" value="1"/>
</dbReference>
<reference evidence="2 3" key="1">
    <citation type="journal article" date="2018" name="PLoS Pathog.">
        <title>Evolution of structural diversity of trichothecenes, a family of toxins produced by plant pathogenic and entomopathogenic fungi.</title>
        <authorList>
            <person name="Proctor R.H."/>
            <person name="McCormick S.P."/>
            <person name="Kim H.S."/>
            <person name="Cardoza R.E."/>
            <person name="Stanley A.M."/>
            <person name="Lindo L."/>
            <person name="Kelly A."/>
            <person name="Brown D.W."/>
            <person name="Lee T."/>
            <person name="Vaughan M.M."/>
            <person name="Alexander N.J."/>
            <person name="Busman M."/>
            <person name="Gutierrez S."/>
        </authorList>
    </citation>
    <scope>NUCLEOTIDE SEQUENCE [LARGE SCALE GENOMIC DNA]</scope>
    <source>
        <strain evidence="2 3">NRRL 20695</strain>
    </source>
</reference>
<dbReference type="NCBIfam" id="TIGR02464">
    <property type="entry name" value="ribofla_fusion"/>
    <property type="match status" value="1"/>
</dbReference>
<dbReference type="Gene3D" id="1.10.357.40">
    <property type="entry name" value="YbiA-like"/>
    <property type="match status" value="1"/>
</dbReference>
<protein>
    <recommendedName>
        <fullName evidence="1">NADAR domain-containing protein</fullName>
    </recommendedName>
</protein>
<organism evidence="2 3">
    <name type="scientific">Fusarium longipes</name>
    <dbReference type="NCBI Taxonomy" id="694270"/>
    <lineage>
        <taxon>Eukaryota</taxon>
        <taxon>Fungi</taxon>
        <taxon>Dikarya</taxon>
        <taxon>Ascomycota</taxon>
        <taxon>Pezizomycotina</taxon>
        <taxon>Sordariomycetes</taxon>
        <taxon>Hypocreomycetidae</taxon>
        <taxon>Hypocreales</taxon>
        <taxon>Nectriaceae</taxon>
        <taxon>Fusarium</taxon>
    </lineage>
</organism>
<dbReference type="Proteomes" id="UP000266234">
    <property type="component" value="Unassembled WGS sequence"/>
</dbReference>
<dbReference type="Pfam" id="PF08719">
    <property type="entry name" value="NADAR"/>
    <property type="match status" value="1"/>
</dbReference>
<sequence length="191" mass="21964">MASTSNPGPVYFWRESDPEFGYLSQWYYCPFVDDKDEKIKYKTAEHYMMFQKARLFKDEDAAIEVLKAATPREVRSLGRKVKNFDEATWLQHRCGIVQHGNILKFTRAVTEIGYKKGSPTGNHLEGSLLDTLLRTGDRELVEASPFDRIWGIGFKAADAEAAREAWGENLLGKELMEVRSILRKRRDQGQL</sequence>
<evidence type="ECO:0000313" key="2">
    <source>
        <dbReference type="EMBL" id="RGP78105.1"/>
    </source>
</evidence>
<accession>A0A395T1K8</accession>
<evidence type="ECO:0000259" key="1">
    <source>
        <dbReference type="Pfam" id="PF08719"/>
    </source>
</evidence>
<dbReference type="EMBL" id="PXOG01000077">
    <property type="protein sequence ID" value="RGP78105.1"/>
    <property type="molecule type" value="Genomic_DNA"/>
</dbReference>
<dbReference type="InterPro" id="IPR012816">
    <property type="entry name" value="NADAR"/>
</dbReference>
<dbReference type="OrthoDB" id="206452at2759"/>
<dbReference type="AlphaFoldDB" id="A0A395T1K8"/>
<gene>
    <name evidence="2" type="ORF">FLONG3_3783</name>
</gene>
<keyword evidence="3" id="KW-1185">Reference proteome</keyword>
<feature type="domain" description="NADAR" evidence="1">
    <location>
        <begin position="11"/>
        <end position="183"/>
    </location>
</feature>
<dbReference type="CDD" id="cd15457">
    <property type="entry name" value="NADAR"/>
    <property type="match status" value="1"/>
</dbReference>
<proteinExistence type="predicted"/>
<dbReference type="InterPro" id="IPR037238">
    <property type="entry name" value="YbiA-like_sf"/>
</dbReference>
<dbReference type="STRING" id="694270.A0A395T1K8"/>
<evidence type="ECO:0000313" key="3">
    <source>
        <dbReference type="Proteomes" id="UP000266234"/>
    </source>
</evidence>
<name>A0A395T1K8_9HYPO</name>